<dbReference type="GO" id="GO:0005524">
    <property type="term" value="F:ATP binding"/>
    <property type="evidence" value="ECO:0007669"/>
    <property type="project" value="InterPro"/>
</dbReference>
<dbReference type="GO" id="GO:0005886">
    <property type="term" value="C:plasma membrane"/>
    <property type="evidence" value="ECO:0007669"/>
    <property type="project" value="UniProtKB-SubCell"/>
</dbReference>
<reference evidence="10" key="1">
    <citation type="submission" date="2020-12" db="EMBL/GenBank/DDBJ databases">
        <title>Oil enriched cultivation method for isolating marine PHA-producing bacteria.</title>
        <authorList>
            <person name="Zheng W."/>
            <person name="Yu S."/>
            <person name="Huang Y."/>
        </authorList>
    </citation>
    <scope>NUCLEOTIDE SEQUENCE</scope>
    <source>
        <strain evidence="10">SY-2-3</strain>
    </source>
</reference>
<evidence type="ECO:0000256" key="4">
    <source>
        <dbReference type="ARBA" id="ARBA00023136"/>
    </source>
</evidence>
<name>A0A8I1MB69_9PROT</name>
<dbReference type="Proteomes" id="UP000664405">
    <property type="component" value="Unassembled WGS sequence"/>
</dbReference>
<evidence type="ECO:0000259" key="7">
    <source>
        <dbReference type="PROSITE" id="PS50042"/>
    </source>
</evidence>
<dbReference type="InterPro" id="IPR018490">
    <property type="entry name" value="cNMP-bd_dom_sf"/>
</dbReference>
<dbReference type="CDD" id="cd00038">
    <property type="entry name" value="CAP_ED"/>
    <property type="match status" value="1"/>
</dbReference>
<dbReference type="PRINTS" id="PR00103">
    <property type="entry name" value="CAMPKINASE"/>
</dbReference>
<dbReference type="Gene3D" id="3.40.50.300">
    <property type="entry name" value="P-loop containing nucleotide triphosphate hydrolases"/>
    <property type="match status" value="2"/>
</dbReference>
<dbReference type="PROSITE" id="PS00889">
    <property type="entry name" value="CNMP_BINDING_2"/>
    <property type="match status" value="1"/>
</dbReference>
<feature type="transmembrane region" description="Helical" evidence="6">
    <location>
        <begin position="251"/>
        <end position="268"/>
    </location>
</feature>
<evidence type="ECO:0000256" key="6">
    <source>
        <dbReference type="SAM" id="Phobius"/>
    </source>
</evidence>
<evidence type="ECO:0000256" key="2">
    <source>
        <dbReference type="ARBA" id="ARBA00022692"/>
    </source>
</evidence>
<dbReference type="SMART" id="SM00100">
    <property type="entry name" value="cNMP"/>
    <property type="match status" value="1"/>
</dbReference>
<dbReference type="SUPFAM" id="SSF51206">
    <property type="entry name" value="cAMP-binding domain-like"/>
    <property type="match status" value="1"/>
</dbReference>
<dbReference type="GO" id="GO:0140359">
    <property type="term" value="F:ABC-type transporter activity"/>
    <property type="evidence" value="ECO:0007669"/>
    <property type="project" value="InterPro"/>
</dbReference>
<evidence type="ECO:0000313" key="11">
    <source>
        <dbReference type="Proteomes" id="UP000664405"/>
    </source>
</evidence>
<dbReference type="SUPFAM" id="SSF52540">
    <property type="entry name" value="P-loop containing nucleoside triphosphate hydrolases"/>
    <property type="match status" value="1"/>
</dbReference>
<dbReference type="RefSeq" id="WP_206928117.1">
    <property type="nucleotide sequence ID" value="NZ_JAEKJW010000003.1"/>
</dbReference>
<dbReference type="InterPro" id="IPR039421">
    <property type="entry name" value="Type_1_exporter"/>
</dbReference>
<comment type="caution">
    <text evidence="10">The sequence shown here is derived from an EMBL/GenBank/DDBJ whole genome shotgun (WGS) entry which is preliminary data.</text>
</comment>
<evidence type="ECO:0000256" key="5">
    <source>
        <dbReference type="SAM" id="MobiDB-lite"/>
    </source>
</evidence>
<keyword evidence="3 6" id="KW-1133">Transmembrane helix</keyword>
<dbReference type="InterPro" id="IPR014710">
    <property type="entry name" value="RmlC-like_jellyroll"/>
</dbReference>
<dbReference type="GO" id="GO:0016887">
    <property type="term" value="F:ATP hydrolysis activity"/>
    <property type="evidence" value="ECO:0007669"/>
    <property type="project" value="InterPro"/>
</dbReference>
<feature type="compositionally biased region" description="Acidic residues" evidence="5">
    <location>
        <begin position="913"/>
        <end position="924"/>
    </location>
</feature>
<comment type="subcellular location">
    <subcellularLocation>
        <location evidence="1">Cell membrane</location>
        <topology evidence="1">Multi-pass membrane protein</topology>
    </subcellularLocation>
</comment>
<dbReference type="InterPro" id="IPR003439">
    <property type="entry name" value="ABC_transporter-like_ATP-bd"/>
</dbReference>
<accession>A0A8I1MB69</accession>
<proteinExistence type="predicted"/>
<dbReference type="Pfam" id="PF00664">
    <property type="entry name" value="ABC_membrane"/>
    <property type="match status" value="1"/>
</dbReference>
<feature type="region of interest" description="Disordered" evidence="5">
    <location>
        <begin position="454"/>
        <end position="487"/>
    </location>
</feature>
<dbReference type="InterPro" id="IPR036640">
    <property type="entry name" value="ABC1_TM_sf"/>
</dbReference>
<dbReference type="InterPro" id="IPR018488">
    <property type="entry name" value="cNMP-bd_CS"/>
</dbReference>
<dbReference type="Gene3D" id="1.20.1560.10">
    <property type="entry name" value="ABC transporter type 1, transmembrane domain"/>
    <property type="match status" value="1"/>
</dbReference>
<dbReference type="PROSITE" id="PS50929">
    <property type="entry name" value="ABC_TM1F"/>
    <property type="match status" value="1"/>
</dbReference>
<dbReference type="EMBL" id="JAEKJW010000003">
    <property type="protein sequence ID" value="MBN8198195.1"/>
    <property type="molecule type" value="Genomic_DNA"/>
</dbReference>
<gene>
    <name evidence="10" type="ORF">JF547_17135</name>
</gene>
<sequence length="1078" mass="121602">MPKSVFAYIWRHSRLQQIILTVVTLLSFPFLYYSLDLPKQIVNEAIGGAGAPYDILGVPLNQIEYLFALSAIFLSLVFVNGGFKYFINVYQGVMAERMLRRMRYELFDRVLRFPLPHFRKTSQGEIVSMITAEAEPLGGFFGEAFALPLYQGGILITISAFIFIQDPLMGLAAVAFYPLQGYLIPKLQRRVNLLGKQRVQNVRRMSEHIGETVGGATDIRAHETQGFELTHFTQRLGRIFEIRKEIYYRKFFIKFLNNFIAQITPFFFYSIGGYLVITGDLSFGALVAALAAYKDMSAPWKELLAYYQRLADAHIKYEQLHEQFELPDLAPEHQLSAPLSPSLSGPLDVSALSWIDEDGTRVVENVSFNMALPGNALLTGSSDSGKSQLARLLARILDPTSGRIQFNDLDATALPPAVIGQRLAYVGADAYLFNGSIADNLFYGLKHRPVIIDQDAENDNPDPEKSDAKNALARTKQDAKHQTDDPKYPLPKFVETIELSDPADLPWKLTREMYDEIRMSGNIPYDPSAEWIDYIGPGYQSLDELRSELLRLLEVVGLDRDIYRIGLSRRINAEERPDLVEAILDVRPRLKAILEERQLSDLVEPYDIEKYNDNAPVGVNLMFGSPSRTDFKRYEFLSHPYIQESLRENGLYDKMVKMGRETLDLMIELFTGLPPGHEFFDRYSFVSADEIADVKNILKRTDGVAVDDMREEDQLRLLDVAMQLTPARHRLRVIDDDFRDLILKARPKIRANLPEELSQHIDFFEADGYAPAAPIIDNLLFGRFAYGRAHSEERVGEVLFEIAHEGRLYEGLVALGLESQVGVGGSRMSQNLRQKIALVRALIKNPDLLVVDEGLSALDRETRESVINYLTGENDNTSLVWVDGDDQDNDKFDTLLHMSNGKLVKRRSHTDDDSSDTTETEDDAAILADGNIEQEVRLLRTIPLFAGLDPSVVKLLAFTSPRLTFKHGEVLVKQGDPGDAAFIVISGRGEIWLTTEEQQTLKLRDVHPKEVIGEIALLVDAPRSATIRAVEDMTVLKLDKTEFLGLVRQDQAVAVQLIRVLADRLDQTTKQLSSRTSD</sequence>
<dbReference type="Pfam" id="PF00027">
    <property type="entry name" value="cNMP_binding"/>
    <property type="match status" value="1"/>
</dbReference>
<dbReference type="AlphaFoldDB" id="A0A8I1MB69"/>
<feature type="region of interest" description="Disordered" evidence="5">
    <location>
        <begin position="906"/>
        <end position="926"/>
    </location>
</feature>
<dbReference type="PANTHER" id="PTHR43394">
    <property type="entry name" value="ATP-DEPENDENT PERMEASE MDL1, MITOCHONDRIAL"/>
    <property type="match status" value="1"/>
</dbReference>
<dbReference type="InterPro" id="IPR011527">
    <property type="entry name" value="ABC1_TM_dom"/>
</dbReference>
<dbReference type="PANTHER" id="PTHR43394:SF1">
    <property type="entry name" value="ATP-BINDING CASSETTE SUB-FAMILY B MEMBER 10, MITOCHONDRIAL"/>
    <property type="match status" value="1"/>
</dbReference>
<evidence type="ECO:0000313" key="10">
    <source>
        <dbReference type="EMBL" id="MBN8198195.1"/>
    </source>
</evidence>
<dbReference type="CDD" id="cd07346">
    <property type="entry name" value="ABC_6TM_exporters"/>
    <property type="match status" value="1"/>
</dbReference>
<feature type="domain" description="ABC transporter" evidence="8">
    <location>
        <begin position="347"/>
        <end position="925"/>
    </location>
</feature>
<evidence type="ECO:0000256" key="3">
    <source>
        <dbReference type="ARBA" id="ARBA00022989"/>
    </source>
</evidence>
<dbReference type="InterPro" id="IPR027417">
    <property type="entry name" value="P-loop_NTPase"/>
</dbReference>
<keyword evidence="2 6" id="KW-0812">Transmembrane</keyword>
<protein>
    <submittedName>
        <fullName evidence="10">Cyclic nucleotide-binding domain-containing protein</fullName>
    </submittedName>
</protein>
<organism evidence="10 11">
    <name type="scientific">Thalassospira povalilytica</name>
    <dbReference type="NCBI Taxonomy" id="732237"/>
    <lineage>
        <taxon>Bacteria</taxon>
        <taxon>Pseudomonadati</taxon>
        <taxon>Pseudomonadota</taxon>
        <taxon>Alphaproteobacteria</taxon>
        <taxon>Rhodospirillales</taxon>
        <taxon>Thalassospiraceae</taxon>
        <taxon>Thalassospira</taxon>
    </lineage>
</organism>
<dbReference type="Pfam" id="PF00005">
    <property type="entry name" value="ABC_tran"/>
    <property type="match status" value="1"/>
</dbReference>
<dbReference type="Gene3D" id="2.60.120.10">
    <property type="entry name" value="Jelly Rolls"/>
    <property type="match status" value="1"/>
</dbReference>
<feature type="transmembrane region" description="Helical" evidence="6">
    <location>
        <begin position="65"/>
        <end position="87"/>
    </location>
</feature>
<feature type="domain" description="ABC transmembrane type-1" evidence="9">
    <location>
        <begin position="39"/>
        <end position="312"/>
    </location>
</feature>
<evidence type="ECO:0000259" key="9">
    <source>
        <dbReference type="PROSITE" id="PS50929"/>
    </source>
</evidence>
<dbReference type="InterPro" id="IPR000595">
    <property type="entry name" value="cNMP-bd_dom"/>
</dbReference>
<evidence type="ECO:0000259" key="8">
    <source>
        <dbReference type="PROSITE" id="PS50893"/>
    </source>
</evidence>
<keyword evidence="4 6" id="KW-0472">Membrane</keyword>
<feature type="domain" description="Cyclic nucleotide-binding" evidence="7">
    <location>
        <begin position="944"/>
        <end position="1047"/>
    </location>
</feature>
<dbReference type="PROSITE" id="PS50893">
    <property type="entry name" value="ABC_TRANSPORTER_2"/>
    <property type="match status" value="1"/>
</dbReference>
<dbReference type="PROSITE" id="PS50042">
    <property type="entry name" value="CNMP_BINDING_3"/>
    <property type="match status" value="1"/>
</dbReference>
<evidence type="ECO:0000256" key="1">
    <source>
        <dbReference type="ARBA" id="ARBA00004651"/>
    </source>
</evidence>
<feature type="compositionally biased region" description="Basic and acidic residues" evidence="5">
    <location>
        <begin position="475"/>
        <end position="487"/>
    </location>
</feature>
<dbReference type="SUPFAM" id="SSF90123">
    <property type="entry name" value="ABC transporter transmembrane region"/>
    <property type="match status" value="1"/>
</dbReference>
<feature type="transmembrane region" description="Helical" evidence="6">
    <location>
        <begin position="18"/>
        <end position="35"/>
    </location>
</feature>